<sequence length="129" mass="14448">MASQLTKSIVAKRLMSSAAGSSRYISPVSELGQIAHKVSPFEQRLLVWSGQFRKTTDVPPLVSNAMIENARSHFRIKVNLAIAGITILGSFLMIISGKNAAHRGENINEYNAEWHRRYNEAHKFDTIHD</sequence>
<comment type="similarity">
    <text evidence="2">Belongs to the UPF0389 family.</text>
</comment>
<name>A0AAD5PYE0_9CRUS</name>
<dbReference type="GO" id="GO:0016020">
    <property type="term" value="C:membrane"/>
    <property type="evidence" value="ECO:0007669"/>
    <property type="project" value="UniProtKB-SubCell"/>
</dbReference>
<evidence type="ECO:0000256" key="6">
    <source>
        <dbReference type="SAM" id="Phobius"/>
    </source>
</evidence>
<evidence type="ECO:0000256" key="1">
    <source>
        <dbReference type="ARBA" id="ARBA00004167"/>
    </source>
</evidence>
<dbReference type="Pfam" id="PF06388">
    <property type="entry name" value="DUF1075"/>
    <property type="match status" value="1"/>
</dbReference>
<evidence type="ECO:0000256" key="3">
    <source>
        <dbReference type="ARBA" id="ARBA00022692"/>
    </source>
</evidence>
<evidence type="ECO:0000256" key="2">
    <source>
        <dbReference type="ARBA" id="ARBA00007363"/>
    </source>
</evidence>
<dbReference type="Proteomes" id="UP000820818">
    <property type="component" value="Linkage Group LG3"/>
</dbReference>
<comment type="caution">
    <text evidence="7">The sequence shown here is derived from an EMBL/GenBank/DDBJ whole genome shotgun (WGS) entry which is preliminary data.</text>
</comment>
<protein>
    <submittedName>
        <fullName evidence="7">Uncharacterized protein</fullName>
    </submittedName>
</protein>
<evidence type="ECO:0000256" key="4">
    <source>
        <dbReference type="ARBA" id="ARBA00022989"/>
    </source>
</evidence>
<keyword evidence="8" id="KW-1185">Reference proteome</keyword>
<accession>A0AAD5PYE0</accession>
<gene>
    <name evidence="7" type="ORF">GHT06_011970</name>
</gene>
<comment type="subcellular location">
    <subcellularLocation>
        <location evidence="1">Membrane</location>
        <topology evidence="1">Single-pass membrane protein</topology>
    </subcellularLocation>
</comment>
<evidence type="ECO:0000313" key="8">
    <source>
        <dbReference type="Proteomes" id="UP000820818"/>
    </source>
</evidence>
<feature type="transmembrane region" description="Helical" evidence="6">
    <location>
        <begin position="76"/>
        <end position="95"/>
    </location>
</feature>
<evidence type="ECO:0000313" key="7">
    <source>
        <dbReference type="EMBL" id="KAI9561014.1"/>
    </source>
</evidence>
<evidence type="ECO:0000256" key="5">
    <source>
        <dbReference type="ARBA" id="ARBA00023136"/>
    </source>
</evidence>
<dbReference type="PANTHER" id="PTHR13674:SF5">
    <property type="entry name" value="UPF0389 PROTEIN CG9231"/>
    <property type="match status" value="1"/>
</dbReference>
<reference evidence="7 8" key="1">
    <citation type="submission" date="2022-05" db="EMBL/GenBank/DDBJ databases">
        <title>A multi-omics perspective on studying reproductive biology in Daphnia sinensis.</title>
        <authorList>
            <person name="Jia J."/>
        </authorList>
    </citation>
    <scope>NUCLEOTIDE SEQUENCE [LARGE SCALE GENOMIC DNA]</scope>
    <source>
        <strain evidence="7 8">WSL</strain>
    </source>
</reference>
<proteinExistence type="inferred from homology"/>
<dbReference type="PANTHER" id="PTHR13674">
    <property type="entry name" value="GROWTH AND TRANSFORMATION-DEPENDENT PROTEIN"/>
    <property type="match status" value="1"/>
</dbReference>
<dbReference type="InterPro" id="IPR009432">
    <property type="entry name" value="DUF1075"/>
</dbReference>
<keyword evidence="4 6" id="KW-1133">Transmembrane helix</keyword>
<keyword evidence="3 6" id="KW-0812">Transmembrane</keyword>
<keyword evidence="5 6" id="KW-0472">Membrane</keyword>
<dbReference type="AlphaFoldDB" id="A0AAD5PYE0"/>
<organism evidence="7 8">
    <name type="scientific">Daphnia sinensis</name>
    <dbReference type="NCBI Taxonomy" id="1820382"/>
    <lineage>
        <taxon>Eukaryota</taxon>
        <taxon>Metazoa</taxon>
        <taxon>Ecdysozoa</taxon>
        <taxon>Arthropoda</taxon>
        <taxon>Crustacea</taxon>
        <taxon>Branchiopoda</taxon>
        <taxon>Diplostraca</taxon>
        <taxon>Cladocera</taxon>
        <taxon>Anomopoda</taxon>
        <taxon>Daphniidae</taxon>
        <taxon>Daphnia</taxon>
        <taxon>Daphnia similis group</taxon>
    </lineage>
</organism>
<dbReference type="EMBL" id="WJBH02000003">
    <property type="protein sequence ID" value="KAI9561014.1"/>
    <property type="molecule type" value="Genomic_DNA"/>
</dbReference>